<protein>
    <submittedName>
        <fullName evidence="8">Uncharacterized protein</fullName>
    </submittedName>
</protein>
<dbReference type="GO" id="GO:0019829">
    <property type="term" value="F:ATPase-coupled monoatomic cation transmembrane transporter activity"/>
    <property type="evidence" value="ECO:0007669"/>
    <property type="project" value="TreeGrafter"/>
</dbReference>
<dbReference type="GO" id="GO:0046872">
    <property type="term" value="F:metal ion binding"/>
    <property type="evidence" value="ECO:0007669"/>
    <property type="project" value="UniProtKB-KW"/>
</dbReference>
<dbReference type="AlphaFoldDB" id="A0A914IE03"/>
<comment type="subcellular location">
    <subcellularLocation>
        <location evidence="1">Membrane</location>
        <topology evidence="1">Multi-pass membrane protein</topology>
    </subcellularLocation>
</comment>
<evidence type="ECO:0000256" key="5">
    <source>
        <dbReference type="ARBA" id="ARBA00022842"/>
    </source>
</evidence>
<keyword evidence="5" id="KW-0460">Magnesium</keyword>
<evidence type="ECO:0000256" key="6">
    <source>
        <dbReference type="ARBA" id="ARBA00022967"/>
    </source>
</evidence>
<keyword evidence="3" id="KW-0547">Nucleotide-binding</keyword>
<proteinExistence type="predicted"/>
<dbReference type="PANTHER" id="PTHR45630">
    <property type="entry name" value="CATION-TRANSPORTING ATPASE-RELATED"/>
    <property type="match status" value="1"/>
</dbReference>
<dbReference type="GO" id="GO:0015662">
    <property type="term" value="F:P-type ion transporter activity"/>
    <property type="evidence" value="ECO:0007669"/>
    <property type="project" value="TreeGrafter"/>
</dbReference>
<dbReference type="Proteomes" id="UP000887572">
    <property type="component" value="Unplaced"/>
</dbReference>
<keyword evidence="7" id="KW-1185">Reference proteome</keyword>
<dbReference type="GO" id="GO:0005789">
    <property type="term" value="C:endoplasmic reticulum membrane"/>
    <property type="evidence" value="ECO:0007669"/>
    <property type="project" value="TreeGrafter"/>
</dbReference>
<evidence type="ECO:0000256" key="4">
    <source>
        <dbReference type="ARBA" id="ARBA00022840"/>
    </source>
</evidence>
<organism evidence="7 8">
    <name type="scientific">Globodera rostochiensis</name>
    <name type="common">Golden nematode worm</name>
    <name type="synonym">Heterodera rostochiensis</name>
    <dbReference type="NCBI Taxonomy" id="31243"/>
    <lineage>
        <taxon>Eukaryota</taxon>
        <taxon>Metazoa</taxon>
        <taxon>Ecdysozoa</taxon>
        <taxon>Nematoda</taxon>
        <taxon>Chromadorea</taxon>
        <taxon>Rhabditida</taxon>
        <taxon>Tylenchina</taxon>
        <taxon>Tylenchomorpha</taxon>
        <taxon>Tylenchoidea</taxon>
        <taxon>Heteroderidae</taxon>
        <taxon>Heteroderinae</taxon>
        <taxon>Globodera</taxon>
    </lineage>
</organism>
<dbReference type="GO" id="GO:0006874">
    <property type="term" value="P:intracellular calcium ion homeostasis"/>
    <property type="evidence" value="ECO:0007669"/>
    <property type="project" value="TreeGrafter"/>
</dbReference>
<dbReference type="WBParaSite" id="Gr19_v10_g9015.t1">
    <property type="protein sequence ID" value="Gr19_v10_g9015.t1"/>
    <property type="gene ID" value="Gr19_v10_g9015"/>
</dbReference>
<dbReference type="GO" id="GO:0005524">
    <property type="term" value="F:ATP binding"/>
    <property type="evidence" value="ECO:0007669"/>
    <property type="project" value="UniProtKB-KW"/>
</dbReference>
<evidence type="ECO:0000256" key="2">
    <source>
        <dbReference type="ARBA" id="ARBA00022723"/>
    </source>
</evidence>
<keyword evidence="2" id="KW-0479">Metal-binding</keyword>
<accession>A0A914IE03</accession>
<keyword evidence="4" id="KW-0067">ATP-binding</keyword>
<keyword evidence="6" id="KW-1278">Translocase</keyword>
<evidence type="ECO:0000256" key="1">
    <source>
        <dbReference type="ARBA" id="ARBA00004141"/>
    </source>
</evidence>
<name>A0A914IE03_GLORO</name>
<evidence type="ECO:0000256" key="3">
    <source>
        <dbReference type="ARBA" id="ARBA00022741"/>
    </source>
</evidence>
<evidence type="ECO:0000313" key="7">
    <source>
        <dbReference type="Proteomes" id="UP000887572"/>
    </source>
</evidence>
<dbReference type="PANTHER" id="PTHR45630:SF7">
    <property type="entry name" value="ENDOPLASMIC RETICULUM TRANSMEMBRANE HELIX TRANSLOCASE"/>
    <property type="match status" value="1"/>
</dbReference>
<reference evidence="8" key="1">
    <citation type="submission" date="2022-11" db="UniProtKB">
        <authorList>
            <consortium name="WormBaseParasite"/>
        </authorList>
    </citation>
    <scope>IDENTIFICATION</scope>
</reference>
<evidence type="ECO:0000313" key="8">
    <source>
        <dbReference type="WBParaSite" id="Gr19_v10_g9015.t1"/>
    </source>
</evidence>
<sequence>MLLAFICSCRSVRHRAASSTFSGGQIERATAPFFVFQIFCVGLWCLEDMWYYSLLTLFMLVTFEQKMNPE</sequence>
<dbReference type="InterPro" id="IPR006544">
    <property type="entry name" value="P-type_TPase_V"/>
</dbReference>